<dbReference type="GO" id="GO:0004143">
    <property type="term" value="F:ATP-dependent diacylglycerol kinase activity"/>
    <property type="evidence" value="ECO:0007669"/>
    <property type="project" value="UniProtKB-EC"/>
</dbReference>
<dbReference type="EC" id="2.7.1.107" evidence="2"/>
<feature type="domain" description="DAGKc" evidence="13">
    <location>
        <begin position="175"/>
        <end position="220"/>
    </location>
</feature>
<organism evidence="14 15">
    <name type="scientific">Brachionus plicatilis</name>
    <name type="common">Marine rotifer</name>
    <name type="synonym">Brachionus muelleri</name>
    <dbReference type="NCBI Taxonomy" id="10195"/>
    <lineage>
        <taxon>Eukaryota</taxon>
        <taxon>Metazoa</taxon>
        <taxon>Spiralia</taxon>
        <taxon>Gnathifera</taxon>
        <taxon>Rotifera</taxon>
        <taxon>Eurotatoria</taxon>
        <taxon>Monogononta</taxon>
        <taxon>Pseudotrocha</taxon>
        <taxon>Ploima</taxon>
        <taxon>Brachionidae</taxon>
        <taxon>Brachionus</taxon>
    </lineage>
</organism>
<evidence type="ECO:0000256" key="2">
    <source>
        <dbReference type="ARBA" id="ARBA00012133"/>
    </source>
</evidence>
<dbReference type="InterPro" id="IPR037607">
    <property type="entry name" value="DGK"/>
</dbReference>
<dbReference type="InterPro" id="IPR046349">
    <property type="entry name" value="C1-like_sf"/>
</dbReference>
<evidence type="ECO:0000259" key="13">
    <source>
        <dbReference type="PROSITE" id="PS50146"/>
    </source>
</evidence>
<sequence length="220" mass="24454">MDDWIQALTSASRNELYPNKALKGAHSWCVCSHARPTFCNVCAEALTGVTSHGLSCQTHKRCVSKVVKSCKWTTLASVDAAQLIENEDRQLSMPHQWIEGNLPVNAKCSHCDKACGSVLHMQDYRCLWCKAYVHTHCRNGYERICDLGTYRVSILPPTYIDSITSDGFIQASKALNSSPLVVFINSKSGDNQGVKFLRRFKQLLNPFQVFDLINGGPTVG</sequence>
<gene>
    <name evidence="14" type="ORF">BpHYR1_022163</name>
</gene>
<evidence type="ECO:0000256" key="1">
    <source>
        <dbReference type="ARBA" id="ARBA00009280"/>
    </source>
</evidence>
<keyword evidence="3" id="KW-0808">Transferase</keyword>
<feature type="domain" description="Phorbol-ester/DAG-type" evidence="12">
    <location>
        <begin position="94"/>
        <end position="145"/>
    </location>
</feature>
<keyword evidence="9" id="KW-0862">Zinc</keyword>
<feature type="domain" description="PH" evidence="11">
    <location>
        <begin position="1"/>
        <end position="13"/>
    </location>
</feature>
<dbReference type="CDD" id="cd20800">
    <property type="entry name" value="C1_DGK_typeII_rpt1"/>
    <property type="match status" value="1"/>
</dbReference>
<dbReference type="Pfam" id="PF00130">
    <property type="entry name" value="C1_1"/>
    <property type="match status" value="1"/>
</dbReference>
<dbReference type="OrthoDB" id="196165at2759"/>
<dbReference type="GO" id="GO:0005524">
    <property type="term" value="F:ATP binding"/>
    <property type="evidence" value="ECO:0007669"/>
    <property type="project" value="UniProtKB-KW"/>
</dbReference>
<dbReference type="PROSITE" id="PS50003">
    <property type="entry name" value="PH_DOMAIN"/>
    <property type="match status" value="1"/>
</dbReference>
<evidence type="ECO:0000256" key="4">
    <source>
        <dbReference type="ARBA" id="ARBA00022723"/>
    </source>
</evidence>
<evidence type="ECO:0000256" key="5">
    <source>
        <dbReference type="ARBA" id="ARBA00022737"/>
    </source>
</evidence>
<proteinExistence type="inferred from homology"/>
<dbReference type="STRING" id="10195.A0A3M7QKI1"/>
<name>A0A3M7QKI1_BRAPC</name>
<dbReference type="AlphaFoldDB" id="A0A3M7QKI1"/>
<dbReference type="PROSITE" id="PS50081">
    <property type="entry name" value="ZF_DAG_PE_2"/>
    <property type="match status" value="2"/>
</dbReference>
<evidence type="ECO:0000256" key="8">
    <source>
        <dbReference type="ARBA" id="ARBA00022777"/>
    </source>
</evidence>
<keyword evidence="7" id="KW-0863">Zinc-finger</keyword>
<keyword evidence="15" id="KW-1185">Reference proteome</keyword>
<dbReference type="SMART" id="SM00109">
    <property type="entry name" value="C1"/>
    <property type="match status" value="2"/>
</dbReference>
<evidence type="ECO:0000256" key="3">
    <source>
        <dbReference type="ARBA" id="ARBA00022679"/>
    </source>
</evidence>
<evidence type="ECO:0000256" key="10">
    <source>
        <dbReference type="ARBA" id="ARBA00022840"/>
    </source>
</evidence>
<dbReference type="GO" id="GO:0007165">
    <property type="term" value="P:signal transduction"/>
    <property type="evidence" value="ECO:0007669"/>
    <property type="project" value="InterPro"/>
</dbReference>
<dbReference type="PROSITE" id="PS00479">
    <property type="entry name" value="ZF_DAG_PE_1"/>
    <property type="match status" value="1"/>
</dbReference>
<comment type="similarity">
    <text evidence="1">Belongs to the eukaryotic diacylglycerol kinase family.</text>
</comment>
<keyword evidence="5" id="KW-0677">Repeat</keyword>
<dbReference type="InterPro" id="IPR001206">
    <property type="entry name" value="Diacylglycerol_kinase_cat_dom"/>
</dbReference>
<dbReference type="GO" id="GO:0046486">
    <property type="term" value="P:glycerolipid metabolic process"/>
    <property type="evidence" value="ECO:0007669"/>
    <property type="project" value="UniProtKB-ARBA"/>
</dbReference>
<dbReference type="PROSITE" id="PS50146">
    <property type="entry name" value="DAGK"/>
    <property type="match status" value="1"/>
</dbReference>
<dbReference type="InterPro" id="IPR001849">
    <property type="entry name" value="PH_domain"/>
</dbReference>
<reference evidence="14 15" key="1">
    <citation type="journal article" date="2018" name="Sci. Rep.">
        <title>Genomic signatures of local adaptation to the degree of environmental predictability in rotifers.</title>
        <authorList>
            <person name="Franch-Gras L."/>
            <person name="Hahn C."/>
            <person name="Garcia-Roger E.M."/>
            <person name="Carmona M.J."/>
            <person name="Serra M."/>
            <person name="Gomez A."/>
        </authorList>
    </citation>
    <scope>NUCLEOTIDE SEQUENCE [LARGE SCALE GENOMIC DNA]</scope>
    <source>
        <strain evidence="14">HYR1</strain>
    </source>
</reference>
<dbReference type="PANTHER" id="PTHR11255:SF109">
    <property type="entry name" value="DIACYLGLYCEROL KINASE ETA"/>
    <property type="match status" value="1"/>
</dbReference>
<comment type="caution">
    <text evidence="14">The sequence shown here is derived from an EMBL/GenBank/DDBJ whole genome shotgun (WGS) entry which is preliminary data.</text>
</comment>
<evidence type="ECO:0000313" key="15">
    <source>
        <dbReference type="Proteomes" id="UP000276133"/>
    </source>
</evidence>
<keyword evidence="6" id="KW-0547">Nucleotide-binding</keyword>
<dbReference type="Proteomes" id="UP000276133">
    <property type="component" value="Unassembled WGS sequence"/>
</dbReference>
<accession>A0A3M7QKI1</accession>
<evidence type="ECO:0000259" key="12">
    <source>
        <dbReference type="PROSITE" id="PS50081"/>
    </source>
</evidence>
<evidence type="ECO:0000256" key="9">
    <source>
        <dbReference type="ARBA" id="ARBA00022833"/>
    </source>
</evidence>
<dbReference type="FunFam" id="3.30.60.20:FF:000002">
    <property type="entry name" value="Diacylglycerol kinase"/>
    <property type="match status" value="1"/>
</dbReference>
<keyword evidence="8 14" id="KW-0418">Kinase</keyword>
<dbReference type="GO" id="GO:0005886">
    <property type="term" value="C:plasma membrane"/>
    <property type="evidence" value="ECO:0007669"/>
    <property type="project" value="TreeGrafter"/>
</dbReference>
<dbReference type="InterPro" id="IPR002219">
    <property type="entry name" value="PKC_DAG/PE"/>
</dbReference>
<dbReference type="SUPFAM" id="SSF57889">
    <property type="entry name" value="Cysteine-rich domain"/>
    <property type="match status" value="2"/>
</dbReference>
<keyword evidence="10" id="KW-0067">ATP-binding</keyword>
<dbReference type="GO" id="GO:0008270">
    <property type="term" value="F:zinc ion binding"/>
    <property type="evidence" value="ECO:0007669"/>
    <property type="project" value="UniProtKB-KW"/>
</dbReference>
<dbReference type="PANTHER" id="PTHR11255">
    <property type="entry name" value="DIACYLGLYCEROL KINASE"/>
    <property type="match status" value="1"/>
</dbReference>
<evidence type="ECO:0000259" key="11">
    <source>
        <dbReference type="PROSITE" id="PS50003"/>
    </source>
</evidence>
<dbReference type="Gene3D" id="3.30.60.20">
    <property type="match status" value="2"/>
</dbReference>
<protein>
    <recommendedName>
        <fullName evidence="2">diacylglycerol kinase (ATP)</fullName>
        <ecNumber evidence="2">2.7.1.107</ecNumber>
    </recommendedName>
</protein>
<evidence type="ECO:0000256" key="7">
    <source>
        <dbReference type="ARBA" id="ARBA00022771"/>
    </source>
</evidence>
<dbReference type="EMBL" id="REGN01005807">
    <property type="protein sequence ID" value="RNA11956.1"/>
    <property type="molecule type" value="Genomic_DNA"/>
</dbReference>
<evidence type="ECO:0000256" key="6">
    <source>
        <dbReference type="ARBA" id="ARBA00022741"/>
    </source>
</evidence>
<keyword evidence="4" id="KW-0479">Metal-binding</keyword>
<feature type="domain" description="Phorbol-ester/DAG-type" evidence="12">
    <location>
        <begin position="25"/>
        <end position="70"/>
    </location>
</feature>
<evidence type="ECO:0000313" key="14">
    <source>
        <dbReference type="EMBL" id="RNA11956.1"/>
    </source>
</evidence>